<keyword evidence="1" id="KW-0472">Membrane</keyword>
<evidence type="ECO:0000313" key="3">
    <source>
        <dbReference type="Proteomes" id="UP000078103"/>
    </source>
</evidence>
<keyword evidence="1" id="KW-1133">Transmembrane helix</keyword>
<sequence>MMVNSRLKFAVKIAAYHLAINIVMALLVAILVFYVWYPYPYQQMLGGLGLFVLVISIDVVCGPLLTSVLANPKKSTREVAIDIGLVVLIQVSALVYGLHTVAIARPVAVAFEVDRFVVVSAVDIHQESLDKATEPFSRLPWIGVERVAIRQAKNAEEADLDLEFSLQGIEPSMRPDRWEAESDKTREAIQQKMQPITRLQSYYPQNTELIAAIQESGLPAEQLFYLPFTSYNNKEWTVLLDKQAEFKGFVPLDAFIID</sequence>
<feature type="transmembrane region" description="Helical" evidence="1">
    <location>
        <begin position="14"/>
        <end position="36"/>
    </location>
</feature>
<comment type="caution">
    <text evidence="2">The sequence shown here is derived from an EMBL/GenBank/DDBJ whole genome shotgun (WGS) entry which is preliminary data.</text>
</comment>
<evidence type="ECO:0000256" key="1">
    <source>
        <dbReference type="SAM" id="Phobius"/>
    </source>
</evidence>
<organism evidence="2 3">
    <name type="scientific">Eikenella corrodens</name>
    <dbReference type="NCBI Taxonomy" id="539"/>
    <lineage>
        <taxon>Bacteria</taxon>
        <taxon>Pseudomonadati</taxon>
        <taxon>Pseudomonadota</taxon>
        <taxon>Betaproteobacteria</taxon>
        <taxon>Neisseriales</taxon>
        <taxon>Neisseriaceae</taxon>
        <taxon>Eikenella</taxon>
    </lineage>
</organism>
<dbReference type="NCBIfam" id="NF041437">
    <property type="entry name" value="TfpZ"/>
    <property type="match status" value="1"/>
</dbReference>
<name>A0A1A9RLJ2_EIKCO</name>
<reference evidence="3" key="1">
    <citation type="submission" date="2016-05" db="EMBL/GenBank/DDBJ databases">
        <title>Draft genome of Corynebacterium afermentans subsp. afermentans LCDC 88199T.</title>
        <authorList>
            <person name="Bernier A.-M."/>
            <person name="Bernard K."/>
        </authorList>
    </citation>
    <scope>NUCLEOTIDE SEQUENCE [LARGE SCALE GENOMIC DNA]</scope>
    <source>
        <strain evidence="3">NML120819</strain>
    </source>
</reference>
<gene>
    <name evidence="2" type="ORF">A7P89_10455</name>
</gene>
<keyword evidence="1" id="KW-0812">Transmembrane</keyword>
<feature type="transmembrane region" description="Helical" evidence="1">
    <location>
        <begin position="48"/>
        <end position="70"/>
    </location>
</feature>
<protein>
    <submittedName>
        <fullName evidence="2">Fimb protein</fullName>
    </submittedName>
</protein>
<dbReference type="EMBL" id="LXSH01000028">
    <property type="protein sequence ID" value="OAM20316.1"/>
    <property type="molecule type" value="Genomic_DNA"/>
</dbReference>
<proteinExistence type="predicted"/>
<accession>A0A1A9RLJ2</accession>
<dbReference type="InterPro" id="IPR047814">
    <property type="entry name" value="TfpX/TfpZ-like"/>
</dbReference>
<dbReference type="AlphaFoldDB" id="A0A1A9RLJ2"/>
<dbReference type="RefSeq" id="WP_064106443.1">
    <property type="nucleotide sequence ID" value="NZ_LXSH01000028.1"/>
</dbReference>
<evidence type="ECO:0000313" key="2">
    <source>
        <dbReference type="EMBL" id="OAM20316.1"/>
    </source>
</evidence>
<feature type="transmembrane region" description="Helical" evidence="1">
    <location>
        <begin position="79"/>
        <end position="98"/>
    </location>
</feature>
<dbReference type="Proteomes" id="UP000078103">
    <property type="component" value="Unassembled WGS sequence"/>
</dbReference>